<comment type="caution">
    <text evidence="1">The sequence shown here is derived from an EMBL/GenBank/DDBJ whole genome shotgun (WGS) entry which is preliminary data.</text>
</comment>
<feature type="non-terminal residue" evidence="1">
    <location>
        <position position="180"/>
    </location>
</feature>
<dbReference type="AlphaFoldDB" id="A0A7D9M7D2"/>
<protein>
    <submittedName>
        <fullName evidence="1">Uncharacterized protein LOC110055878 isoform X2</fullName>
    </submittedName>
</protein>
<dbReference type="Proteomes" id="UP001152795">
    <property type="component" value="Unassembled WGS sequence"/>
</dbReference>
<proteinExistence type="predicted"/>
<reference evidence="1" key="1">
    <citation type="submission" date="2020-04" db="EMBL/GenBank/DDBJ databases">
        <authorList>
            <person name="Alioto T."/>
            <person name="Alioto T."/>
            <person name="Gomez Garrido J."/>
        </authorList>
    </citation>
    <scope>NUCLEOTIDE SEQUENCE</scope>
    <source>
        <strain evidence="1">A484AB</strain>
    </source>
</reference>
<feature type="non-terminal residue" evidence="1">
    <location>
        <position position="1"/>
    </location>
</feature>
<dbReference type="PANTHER" id="PTHR36970:SF1">
    <property type="entry name" value="BESTROPHIN HOMOLOG"/>
    <property type="match status" value="1"/>
</dbReference>
<sequence length="180" mass="20826">DWIKAAELPLDLLKTLSNKLKFLVINIREYLLTEDSKKRKFILQAIYEDLSDIAQLNDKIRTSPLKSNSALVARIIHCHNLMCLAFERLRVIREYNSPRSLRAFTKVFIFLMPLLLSPYYVFSGRQTESAWTPYYISVMVSFLYGSLQAVQDKLDDPFDGIGEDDVKLGQVDIFNVQLMP</sequence>
<name>A0A7D9M7D2_PARCT</name>
<dbReference type="EMBL" id="CACRXK020033146">
    <property type="protein sequence ID" value="CAB4043774.1"/>
    <property type="molecule type" value="Genomic_DNA"/>
</dbReference>
<keyword evidence="2" id="KW-1185">Reference proteome</keyword>
<evidence type="ECO:0000313" key="2">
    <source>
        <dbReference type="Proteomes" id="UP001152795"/>
    </source>
</evidence>
<accession>A0A7D9M7D2</accession>
<dbReference type="PANTHER" id="PTHR36970">
    <property type="entry name" value="UNNAMED PRODUCT"/>
    <property type="match status" value="1"/>
</dbReference>
<evidence type="ECO:0000313" key="1">
    <source>
        <dbReference type="EMBL" id="CAB4043774.1"/>
    </source>
</evidence>
<dbReference type="OrthoDB" id="5974442at2759"/>
<gene>
    <name evidence="1" type="ORF">PACLA_8A089188</name>
</gene>
<organism evidence="1 2">
    <name type="scientific">Paramuricea clavata</name>
    <name type="common">Red gorgonian</name>
    <name type="synonym">Violescent sea-whip</name>
    <dbReference type="NCBI Taxonomy" id="317549"/>
    <lineage>
        <taxon>Eukaryota</taxon>
        <taxon>Metazoa</taxon>
        <taxon>Cnidaria</taxon>
        <taxon>Anthozoa</taxon>
        <taxon>Octocorallia</taxon>
        <taxon>Malacalcyonacea</taxon>
        <taxon>Plexauridae</taxon>
        <taxon>Paramuricea</taxon>
    </lineage>
</organism>